<sequence>MNIHNDIVEELSAWNSPLAGMSRKMPYEIPDGYFEALSDRIIAIQAIENGLLPQVANPPFAVPQDYFEKNPEVIMNRIEAEMLAGFPKSNPFTVPGNYFENLSANIMAAVENEADHEPVEYKPIRKRKINFWGSIRWAAAAILISSIGIGSYKMIYPVSPSAEHRMSRISTDTIGAFVQANLDEFDADMLENNVATAKTVRQDEYHSQINKIDKNEIIQYLNETGWSEKNETN</sequence>
<keyword evidence="2" id="KW-1185">Reference proteome</keyword>
<proteinExistence type="predicted"/>
<protein>
    <submittedName>
        <fullName evidence="1">Uncharacterized protein</fullName>
    </submittedName>
</protein>
<reference evidence="1 2" key="1">
    <citation type="submission" date="2018-06" db="EMBL/GenBank/DDBJ databases">
        <title>Mucibacter soli gen. nov., sp. nov., a new member of the family Chitinophagaceae producing mucin.</title>
        <authorList>
            <person name="Kim M.-K."/>
            <person name="Park S."/>
            <person name="Kim T.-S."/>
            <person name="Joung Y."/>
            <person name="Han J.-H."/>
            <person name="Kim S.B."/>
        </authorList>
    </citation>
    <scope>NUCLEOTIDE SEQUENCE [LARGE SCALE GENOMIC DNA]</scope>
    <source>
        <strain evidence="1 2">R1-15</strain>
    </source>
</reference>
<dbReference type="OrthoDB" id="677448at2"/>
<accession>A0A2W2AFX8</accession>
<dbReference type="EMBL" id="QKTW01000006">
    <property type="protein sequence ID" value="PZF74211.1"/>
    <property type="molecule type" value="Genomic_DNA"/>
</dbReference>
<evidence type="ECO:0000313" key="1">
    <source>
        <dbReference type="EMBL" id="PZF74211.1"/>
    </source>
</evidence>
<comment type="caution">
    <text evidence="1">The sequence shown here is derived from an EMBL/GenBank/DDBJ whole genome shotgun (WGS) entry which is preliminary data.</text>
</comment>
<evidence type="ECO:0000313" key="2">
    <source>
        <dbReference type="Proteomes" id="UP000248745"/>
    </source>
</evidence>
<gene>
    <name evidence="1" type="ORF">DN068_04120</name>
</gene>
<dbReference type="RefSeq" id="WP_110997627.1">
    <property type="nucleotide sequence ID" value="NZ_QKTW01000006.1"/>
</dbReference>
<dbReference type="AlphaFoldDB" id="A0A2W2AFX8"/>
<dbReference type="Proteomes" id="UP000248745">
    <property type="component" value="Unassembled WGS sequence"/>
</dbReference>
<organism evidence="1 2">
    <name type="scientific">Taibaiella soli</name>
    <dbReference type="NCBI Taxonomy" id="1649169"/>
    <lineage>
        <taxon>Bacteria</taxon>
        <taxon>Pseudomonadati</taxon>
        <taxon>Bacteroidota</taxon>
        <taxon>Chitinophagia</taxon>
        <taxon>Chitinophagales</taxon>
        <taxon>Chitinophagaceae</taxon>
        <taxon>Taibaiella</taxon>
    </lineage>
</organism>
<name>A0A2W2AFX8_9BACT</name>